<sequence>MVNKVAQCFDHFAQVVRRHIGGHAHGNAAGAIDQEVGNSCWQDTRLQELIVVVGNKIDDILV</sequence>
<proteinExistence type="predicted"/>
<organism evidence="1">
    <name type="scientific">freshwater metagenome</name>
    <dbReference type="NCBI Taxonomy" id="449393"/>
    <lineage>
        <taxon>unclassified sequences</taxon>
        <taxon>metagenomes</taxon>
        <taxon>ecological metagenomes</taxon>
    </lineage>
</organism>
<gene>
    <name evidence="1" type="ORF">UFOPK2158_01073</name>
</gene>
<name>A0A6J6KK91_9ZZZZ</name>
<evidence type="ECO:0000313" key="1">
    <source>
        <dbReference type="EMBL" id="CAB4648863.1"/>
    </source>
</evidence>
<accession>A0A6J6KK91</accession>
<reference evidence="1" key="1">
    <citation type="submission" date="2020-05" db="EMBL/GenBank/DDBJ databases">
        <authorList>
            <person name="Chiriac C."/>
            <person name="Salcher M."/>
            <person name="Ghai R."/>
            <person name="Kavagutti S V."/>
        </authorList>
    </citation>
    <scope>NUCLEOTIDE SEQUENCE</scope>
</reference>
<dbReference type="AlphaFoldDB" id="A0A6J6KK91"/>
<dbReference type="EMBL" id="CAEZVY010000120">
    <property type="protein sequence ID" value="CAB4648863.1"/>
    <property type="molecule type" value="Genomic_DNA"/>
</dbReference>
<protein>
    <submittedName>
        <fullName evidence="1">Unannotated protein</fullName>
    </submittedName>
</protein>